<feature type="short sequence motif" description="HXTX 2" evidence="2">
    <location>
        <begin position="119"/>
        <end position="122"/>
    </location>
</feature>
<dbReference type="EC" id="3.1.4.58" evidence="2"/>
<dbReference type="AlphaFoldDB" id="A0A2W7N8E7"/>
<evidence type="ECO:0000256" key="2">
    <source>
        <dbReference type="HAMAP-Rule" id="MF_01940"/>
    </source>
</evidence>
<proteinExistence type="inferred from homology"/>
<dbReference type="GO" id="GO:0004113">
    <property type="term" value="F:2',3'-cyclic-nucleotide 3'-phosphodiesterase activity"/>
    <property type="evidence" value="ECO:0007669"/>
    <property type="project" value="InterPro"/>
</dbReference>
<comment type="catalytic activity">
    <reaction evidence="2">
        <text>a 3'-end 2',3'-cyclophospho-ribonucleotide-RNA + H2O = a 3'-end 2'-phospho-ribonucleotide-RNA + H(+)</text>
        <dbReference type="Rhea" id="RHEA:11828"/>
        <dbReference type="Rhea" id="RHEA-COMP:10464"/>
        <dbReference type="Rhea" id="RHEA-COMP:17353"/>
        <dbReference type="ChEBI" id="CHEBI:15377"/>
        <dbReference type="ChEBI" id="CHEBI:15378"/>
        <dbReference type="ChEBI" id="CHEBI:83064"/>
        <dbReference type="ChEBI" id="CHEBI:173113"/>
        <dbReference type="EC" id="3.1.4.58"/>
    </reaction>
</comment>
<dbReference type="PANTHER" id="PTHR35561:SF1">
    <property type="entry name" value="RNA 2',3'-CYCLIC PHOSPHODIESTERASE"/>
    <property type="match status" value="1"/>
</dbReference>
<feature type="domain" description="Phosphoesterase HXTX" evidence="3">
    <location>
        <begin position="7"/>
        <end position="80"/>
    </location>
</feature>
<feature type="domain" description="Phosphoesterase HXTX" evidence="3">
    <location>
        <begin position="89"/>
        <end position="171"/>
    </location>
</feature>
<comment type="similarity">
    <text evidence="2">Belongs to the 2H phosphoesterase superfamily. ThpR family.</text>
</comment>
<comment type="function">
    <text evidence="2">Hydrolyzes RNA 2',3'-cyclic phosphodiester to an RNA 2'-phosphomonoester.</text>
</comment>
<evidence type="ECO:0000259" key="3">
    <source>
        <dbReference type="Pfam" id="PF02834"/>
    </source>
</evidence>
<keyword evidence="1 2" id="KW-0378">Hydrolase</keyword>
<dbReference type="OrthoDB" id="9793819at2"/>
<dbReference type="GO" id="GO:0016874">
    <property type="term" value="F:ligase activity"/>
    <property type="evidence" value="ECO:0007669"/>
    <property type="project" value="UniProtKB-KW"/>
</dbReference>
<comment type="caution">
    <text evidence="4">The sequence shown here is derived from an EMBL/GenBank/DDBJ whole genome shotgun (WGS) entry which is preliminary data.</text>
</comment>
<accession>A0A2W7N8E7</accession>
<dbReference type="Proteomes" id="UP000248916">
    <property type="component" value="Unassembled WGS sequence"/>
</dbReference>
<keyword evidence="4" id="KW-0436">Ligase</keyword>
<name>A0A2W7N8E7_9RHOB</name>
<dbReference type="SUPFAM" id="SSF55144">
    <property type="entry name" value="LigT-like"/>
    <property type="match status" value="1"/>
</dbReference>
<dbReference type="HAMAP" id="MF_01940">
    <property type="entry name" value="RNA_CPDase"/>
    <property type="match status" value="1"/>
</dbReference>
<dbReference type="PANTHER" id="PTHR35561">
    <property type="entry name" value="RNA 2',3'-CYCLIC PHOSPHODIESTERASE"/>
    <property type="match status" value="1"/>
</dbReference>
<dbReference type="Pfam" id="PF02834">
    <property type="entry name" value="LigT_PEase"/>
    <property type="match status" value="2"/>
</dbReference>
<dbReference type="GO" id="GO:0008664">
    <property type="term" value="F:RNA 2',3'-cyclic 3'-phosphodiesterase activity"/>
    <property type="evidence" value="ECO:0007669"/>
    <property type="project" value="UniProtKB-EC"/>
</dbReference>
<evidence type="ECO:0000256" key="1">
    <source>
        <dbReference type="ARBA" id="ARBA00022801"/>
    </source>
</evidence>
<dbReference type="EMBL" id="QKZL01000007">
    <property type="protein sequence ID" value="PZX16310.1"/>
    <property type="molecule type" value="Genomic_DNA"/>
</dbReference>
<dbReference type="InterPro" id="IPR009097">
    <property type="entry name" value="Cyclic_Pdiesterase"/>
</dbReference>
<feature type="active site" description="Proton acceptor" evidence="2">
    <location>
        <position position="119"/>
    </location>
</feature>
<dbReference type="InterPro" id="IPR014051">
    <property type="entry name" value="Phosphoesterase_HXTX"/>
</dbReference>
<dbReference type="InterPro" id="IPR004175">
    <property type="entry name" value="RNA_CPDase"/>
</dbReference>
<evidence type="ECO:0000313" key="4">
    <source>
        <dbReference type="EMBL" id="PZX16310.1"/>
    </source>
</evidence>
<feature type="active site" description="Proton donor" evidence="2">
    <location>
        <position position="36"/>
    </location>
</feature>
<dbReference type="RefSeq" id="WP_111537301.1">
    <property type="nucleotide sequence ID" value="NZ_QKZL01000007.1"/>
</dbReference>
<sequence>MRAFLALDLPEELTAALATAQEGIRAGRVVPEEDLHLTLAFLGEVRLDALDDLVLDLEMLRPGPIRIEAAGLEMFGGPNPSSLHIRVDAAPELLHLQRKTETMIRRAGLALPRRRFVPHVTLARFPRTMSAEDHARLGRFLAAKSDLRLPPVWSDSLSLMQSRLTSEGPIYDPIETFALA</sequence>
<gene>
    <name evidence="4" type="ORF">LX81_02162</name>
</gene>
<dbReference type="NCBIfam" id="TIGR02258">
    <property type="entry name" value="2_5_ligase"/>
    <property type="match status" value="1"/>
</dbReference>
<dbReference type="Gene3D" id="3.90.1140.10">
    <property type="entry name" value="Cyclic phosphodiesterase"/>
    <property type="match status" value="1"/>
</dbReference>
<keyword evidence="5" id="KW-1185">Reference proteome</keyword>
<evidence type="ECO:0000313" key="5">
    <source>
        <dbReference type="Proteomes" id="UP000248916"/>
    </source>
</evidence>
<reference evidence="4 5" key="1">
    <citation type="submission" date="2018-06" db="EMBL/GenBank/DDBJ databases">
        <title>Genomic Encyclopedia of Archaeal and Bacterial Type Strains, Phase II (KMG-II): from individual species to whole genera.</title>
        <authorList>
            <person name="Goeker M."/>
        </authorList>
    </citation>
    <scope>NUCLEOTIDE SEQUENCE [LARGE SCALE GENOMIC DNA]</scope>
    <source>
        <strain evidence="4 5">DSM 22009</strain>
    </source>
</reference>
<feature type="short sequence motif" description="HXTX 1" evidence="2">
    <location>
        <begin position="36"/>
        <end position="39"/>
    </location>
</feature>
<organism evidence="4 5">
    <name type="scientific">Palleronia aestuarii</name>
    <dbReference type="NCBI Taxonomy" id="568105"/>
    <lineage>
        <taxon>Bacteria</taxon>
        <taxon>Pseudomonadati</taxon>
        <taxon>Pseudomonadota</taxon>
        <taxon>Alphaproteobacteria</taxon>
        <taxon>Rhodobacterales</taxon>
        <taxon>Roseobacteraceae</taxon>
        <taxon>Palleronia</taxon>
    </lineage>
</organism>
<protein>
    <recommendedName>
        <fullName evidence="2">RNA 2',3'-cyclic phosphodiesterase</fullName>
        <shortName evidence="2">RNA 2',3'-CPDase</shortName>
        <ecNumber evidence="2">3.1.4.58</ecNumber>
    </recommendedName>
</protein>